<keyword evidence="2 3" id="KW-0040">ANK repeat</keyword>
<name>A0A0A1SZS2_9HYPO</name>
<dbReference type="HOGENOM" id="CLU_000134_48_9_1"/>
<proteinExistence type="predicted"/>
<protein>
    <recommendedName>
        <fullName evidence="6">Ankyrin repeat protein</fullName>
    </recommendedName>
</protein>
<dbReference type="Pfam" id="PF12796">
    <property type="entry name" value="Ank_2"/>
    <property type="match status" value="1"/>
</dbReference>
<dbReference type="AlphaFoldDB" id="A0A0A1SZS2"/>
<dbReference type="SMART" id="SM00248">
    <property type="entry name" value="ANK"/>
    <property type="match status" value="7"/>
</dbReference>
<evidence type="ECO:0000313" key="4">
    <source>
        <dbReference type="EMBL" id="CEJ90331.1"/>
    </source>
</evidence>
<dbReference type="PROSITE" id="PS50088">
    <property type="entry name" value="ANK_REPEAT"/>
    <property type="match status" value="2"/>
</dbReference>
<dbReference type="PANTHER" id="PTHR24123">
    <property type="entry name" value="ANKYRIN REPEAT-CONTAINING"/>
    <property type="match status" value="1"/>
</dbReference>
<gene>
    <name evidence="4" type="ORF">VHEMI06123</name>
</gene>
<dbReference type="InterPro" id="IPR002110">
    <property type="entry name" value="Ankyrin_rpt"/>
</dbReference>
<evidence type="ECO:0000313" key="5">
    <source>
        <dbReference type="Proteomes" id="UP000039046"/>
    </source>
</evidence>
<dbReference type="Proteomes" id="UP000039046">
    <property type="component" value="Unassembled WGS sequence"/>
</dbReference>
<reference evidence="4 5" key="1">
    <citation type="journal article" date="2015" name="Genome Announc.">
        <title>Draft Genome Sequence and Gene Annotation of the Entomopathogenic Fungus Verticillium hemipterigenum.</title>
        <authorList>
            <person name="Horn F."/>
            <person name="Habel A."/>
            <person name="Scharf D.H."/>
            <person name="Dworschak J."/>
            <person name="Brakhage A.A."/>
            <person name="Guthke R."/>
            <person name="Hertweck C."/>
            <person name="Linde J."/>
        </authorList>
    </citation>
    <scope>NUCLEOTIDE SEQUENCE [LARGE SCALE GENOMIC DNA]</scope>
</reference>
<dbReference type="PROSITE" id="PS50297">
    <property type="entry name" value="ANK_REP_REGION"/>
    <property type="match status" value="1"/>
</dbReference>
<dbReference type="STRING" id="1531966.A0A0A1SZS2"/>
<dbReference type="InterPro" id="IPR051165">
    <property type="entry name" value="Multifunctional_ANK_Repeat"/>
</dbReference>
<dbReference type="InterPro" id="IPR036770">
    <property type="entry name" value="Ankyrin_rpt-contain_sf"/>
</dbReference>
<evidence type="ECO:0000256" key="2">
    <source>
        <dbReference type="ARBA" id="ARBA00023043"/>
    </source>
</evidence>
<evidence type="ECO:0000256" key="3">
    <source>
        <dbReference type="PROSITE-ProRule" id="PRU00023"/>
    </source>
</evidence>
<dbReference type="Gene3D" id="1.25.40.20">
    <property type="entry name" value="Ankyrin repeat-containing domain"/>
    <property type="match status" value="3"/>
</dbReference>
<dbReference type="EMBL" id="CDHN01000003">
    <property type="protein sequence ID" value="CEJ90331.1"/>
    <property type="molecule type" value="Genomic_DNA"/>
</dbReference>
<dbReference type="SUPFAM" id="SSF48403">
    <property type="entry name" value="Ankyrin repeat"/>
    <property type="match status" value="1"/>
</dbReference>
<sequence>MYTLCSASKRGHLALVDELLQNKELLEKVVTGRGYIEEDCEHPLTPAIRQGNIAVIRRYLDLPGIDLVHINRAKGVTPIEGAIYHRDTDIVNMLLARGVPAFPDERKHFPPIILALLYGSIATAKALKEAGGGEGIPPHKWAEMLGCLYERLGIYRQTRDKLNRLEDVILLLQDMPLSSDIIKAVLHSKKVAHLTLLLQNRPNLAGDEFQFILHTAIDHIPKGSLLQVCQLLVDCGAPLFGVGRDKNILQFAVCSKTPTILVNYLLGCCGCPSPSTALAYASNADVAKCLINAGAEIDHVDEDGDTPLLKLLQRPFYEWKERSASVNLMDTLREFLAHGGNASYQTTRGTTPLSVATKNILDLEVIRLLAKYGAKFHPGGFESGIYYYPQTVMQTVTRDYPLEVAKVLLQVGAPVNLQDAQGRTALWHAARQMDTEVLEYLLENGAEVQSHEDCGRTALHATLGYVRHIHSESTLKAEIVARITECTRILLESGTSMWGIGQSSRRLWPGVVSIAHLQLYIDHGLDVNEEVEWDNRSYNPSEASRRFNSNGTILNYIIRKGDIDLVKYVLSAGARVDVLDDAGKSPWQFAREYNFEHLTYIQRAEFYDELRTTGIYTEAAAEEEARSRPEASSLAGWLIDLEFTSYE</sequence>
<keyword evidence="1" id="KW-0677">Repeat</keyword>
<evidence type="ECO:0000256" key="1">
    <source>
        <dbReference type="ARBA" id="ARBA00022737"/>
    </source>
</evidence>
<organism evidence="4 5">
    <name type="scientific">[Torrubiella] hemipterigena</name>
    <dbReference type="NCBI Taxonomy" id="1531966"/>
    <lineage>
        <taxon>Eukaryota</taxon>
        <taxon>Fungi</taxon>
        <taxon>Dikarya</taxon>
        <taxon>Ascomycota</taxon>
        <taxon>Pezizomycotina</taxon>
        <taxon>Sordariomycetes</taxon>
        <taxon>Hypocreomycetidae</taxon>
        <taxon>Hypocreales</taxon>
        <taxon>Clavicipitaceae</taxon>
        <taxon>Clavicipitaceae incertae sedis</taxon>
        <taxon>'Torrubiella' clade</taxon>
    </lineage>
</organism>
<feature type="repeat" description="ANK" evidence="3">
    <location>
        <begin position="421"/>
        <end position="453"/>
    </location>
</feature>
<keyword evidence="5" id="KW-1185">Reference proteome</keyword>
<dbReference type="PANTHER" id="PTHR24123:SF33">
    <property type="entry name" value="PROTEIN HOS4"/>
    <property type="match status" value="1"/>
</dbReference>
<dbReference type="OrthoDB" id="20872at2759"/>
<evidence type="ECO:0008006" key="6">
    <source>
        <dbReference type="Google" id="ProtNLM"/>
    </source>
</evidence>
<accession>A0A0A1SZS2</accession>
<feature type="repeat" description="ANK" evidence="3">
    <location>
        <begin position="549"/>
        <end position="581"/>
    </location>
</feature>